<dbReference type="PANTHER" id="PTHR13364:SF6">
    <property type="entry name" value="SPERMATOGENESIS-DEFECTIVE PROTEIN 39 HOMOLOG"/>
    <property type="match status" value="1"/>
</dbReference>
<dbReference type="STRING" id="42157.A0A182EQU0"/>
<dbReference type="WBParaSite" id="nOo.2.0.1.t10505-RA">
    <property type="protein sequence ID" value="nOo.2.0.1.t10505-RA"/>
    <property type="gene ID" value="nOo.2.0.1.g10505"/>
</dbReference>
<reference evidence="8 9" key="2">
    <citation type="submission" date="2018-08" db="EMBL/GenBank/DDBJ databases">
        <authorList>
            <person name="Laetsch R D."/>
            <person name="Stevens L."/>
            <person name="Kumar S."/>
            <person name="Blaxter L. M."/>
        </authorList>
    </citation>
    <scope>NUCLEOTIDE SEQUENCE [LARGE SCALE GENOMIC DNA]</scope>
</reference>
<gene>
    <name evidence="8" type="ORF">NOO_LOCUS10505</name>
</gene>
<dbReference type="GO" id="GO:0005770">
    <property type="term" value="C:late endosome"/>
    <property type="evidence" value="ECO:0007669"/>
    <property type="project" value="UniProtKB-SubCell"/>
</dbReference>
<dbReference type="Pfam" id="PF04840">
    <property type="entry name" value="Vps16_C"/>
    <property type="match status" value="1"/>
</dbReference>
<feature type="domain" description="Vps16 C-terminal" evidence="7">
    <location>
        <begin position="146"/>
        <end position="207"/>
    </location>
</feature>
<name>A0A182EQU0_ONCOC</name>
<evidence type="ECO:0000256" key="6">
    <source>
        <dbReference type="SAM" id="MobiDB-lite"/>
    </source>
</evidence>
<dbReference type="Proteomes" id="UP000271087">
    <property type="component" value="Unassembled WGS sequence"/>
</dbReference>
<dbReference type="OrthoDB" id="9977282at2759"/>
<reference evidence="10" key="1">
    <citation type="submission" date="2016-06" db="UniProtKB">
        <authorList>
            <consortium name="WormBaseParasite"/>
        </authorList>
    </citation>
    <scope>IDENTIFICATION</scope>
</reference>
<sequence length="216" mass="24236">MAAHRKFTFDNPEDSYWNSNDPIAVSFADDNLSTTNAAAARAALEDLFECKVRFDSEDGSSNAESESPLTAENSTKQNLSASVISDGSGESLSSNVTAQLDYSRLKSEHRKLQKHLEQVRLERYRAADPEITVRRLLRNDPVSLDLYRSKKEKLDLLEAALESYDGNVIIAVVLSLERSLETSVFLDIIKEKPIAVNHYIAYLKDMKNFDQLTSTL</sequence>
<evidence type="ECO:0000256" key="4">
    <source>
        <dbReference type="ARBA" id="ARBA00022753"/>
    </source>
</evidence>
<evidence type="ECO:0000313" key="8">
    <source>
        <dbReference type="EMBL" id="VDM94232.1"/>
    </source>
</evidence>
<dbReference type="AlphaFoldDB" id="A0A182EQU0"/>
<dbReference type="GO" id="GO:0006886">
    <property type="term" value="P:intracellular protein transport"/>
    <property type="evidence" value="ECO:0007669"/>
    <property type="project" value="InterPro"/>
</dbReference>
<dbReference type="InterPro" id="IPR040057">
    <property type="entry name" value="Spe-39"/>
</dbReference>
<dbReference type="EMBL" id="UYRW01006097">
    <property type="protein sequence ID" value="VDM94232.1"/>
    <property type="molecule type" value="Genomic_DNA"/>
</dbReference>
<dbReference type="PANTHER" id="PTHR13364">
    <property type="entry name" value="DEFECTIVE SPERMATOGENESIS PROTEIN 39"/>
    <property type="match status" value="1"/>
</dbReference>
<dbReference type="InterPro" id="IPR006925">
    <property type="entry name" value="Vps16_C"/>
</dbReference>
<organism evidence="10">
    <name type="scientific">Onchocerca ochengi</name>
    <name type="common">Filarial nematode worm</name>
    <dbReference type="NCBI Taxonomy" id="42157"/>
    <lineage>
        <taxon>Eukaryota</taxon>
        <taxon>Metazoa</taxon>
        <taxon>Ecdysozoa</taxon>
        <taxon>Nematoda</taxon>
        <taxon>Chromadorea</taxon>
        <taxon>Rhabditida</taxon>
        <taxon>Spirurina</taxon>
        <taxon>Spiruromorpha</taxon>
        <taxon>Filarioidea</taxon>
        <taxon>Onchocercidae</taxon>
        <taxon>Onchocerca</taxon>
    </lineage>
</organism>
<evidence type="ECO:0000256" key="1">
    <source>
        <dbReference type="ARBA" id="ARBA00004412"/>
    </source>
</evidence>
<evidence type="ECO:0000256" key="2">
    <source>
        <dbReference type="ARBA" id="ARBA00004541"/>
    </source>
</evidence>
<proteinExistence type="predicted"/>
<accession>A0A182EQU0</accession>
<dbReference type="GO" id="GO:0005769">
    <property type="term" value="C:early endosome"/>
    <property type="evidence" value="ECO:0007669"/>
    <property type="project" value="UniProtKB-SubCell"/>
</dbReference>
<keyword evidence="9" id="KW-1185">Reference proteome</keyword>
<keyword evidence="4" id="KW-0967">Endosome</keyword>
<feature type="compositionally biased region" description="Polar residues" evidence="6">
    <location>
        <begin position="59"/>
        <end position="93"/>
    </location>
</feature>
<dbReference type="GO" id="GO:0007034">
    <property type="term" value="P:vacuolar transport"/>
    <property type="evidence" value="ECO:0007669"/>
    <property type="project" value="TreeGrafter"/>
</dbReference>
<comment type="subcellular location">
    <subcellularLocation>
        <location evidence="2">Cytoplasmic vesicle</location>
    </subcellularLocation>
    <subcellularLocation>
        <location evidence="1">Early endosome</location>
    </subcellularLocation>
    <subcellularLocation>
        <location evidence="3">Late endosome</location>
    </subcellularLocation>
</comment>
<evidence type="ECO:0000313" key="9">
    <source>
        <dbReference type="Proteomes" id="UP000271087"/>
    </source>
</evidence>
<evidence type="ECO:0000313" key="10">
    <source>
        <dbReference type="WBParaSite" id="nOo.2.0.1.t10505-RA"/>
    </source>
</evidence>
<protein>
    <submittedName>
        <fullName evidence="10">Vps16_C domain-containing protein</fullName>
    </submittedName>
</protein>
<evidence type="ECO:0000256" key="5">
    <source>
        <dbReference type="ARBA" id="ARBA00023329"/>
    </source>
</evidence>
<evidence type="ECO:0000256" key="3">
    <source>
        <dbReference type="ARBA" id="ARBA00004603"/>
    </source>
</evidence>
<evidence type="ECO:0000259" key="7">
    <source>
        <dbReference type="Pfam" id="PF04840"/>
    </source>
</evidence>
<feature type="region of interest" description="Disordered" evidence="6">
    <location>
        <begin position="58"/>
        <end position="93"/>
    </location>
</feature>
<keyword evidence="5" id="KW-0968">Cytoplasmic vesicle</keyword>